<comment type="caution">
    <text evidence="7">The sequence shown here is derived from an EMBL/GenBank/DDBJ whole genome shotgun (WGS) entry which is preliminary data.</text>
</comment>
<dbReference type="InterPro" id="IPR036534">
    <property type="entry name" value="GAR_dom_sf"/>
</dbReference>
<feature type="non-terminal residue" evidence="7">
    <location>
        <position position="1"/>
    </location>
</feature>
<dbReference type="GO" id="GO:0005886">
    <property type="term" value="C:plasma membrane"/>
    <property type="evidence" value="ECO:0007669"/>
    <property type="project" value="UniProtKB-SubCell"/>
</dbReference>
<evidence type="ECO:0000256" key="3">
    <source>
        <dbReference type="ARBA" id="ARBA00022737"/>
    </source>
</evidence>
<comment type="subcellular location">
    <subcellularLocation>
        <location evidence="1">Cytoplasm</location>
        <location evidence="1">Cytoskeleton</location>
    </subcellularLocation>
</comment>
<dbReference type="SMART" id="SM00150">
    <property type="entry name" value="SPEC"/>
    <property type="match status" value="4"/>
</dbReference>
<reference evidence="7 8" key="1">
    <citation type="submission" date="2022-05" db="EMBL/GenBank/DDBJ databases">
        <authorList>
            <consortium name="Genoscope - CEA"/>
            <person name="William W."/>
        </authorList>
    </citation>
    <scope>NUCLEOTIDE SEQUENCE [LARGE SCALE GENOMIC DNA]</scope>
</reference>
<keyword evidence="3" id="KW-0677">Repeat</keyword>
<feature type="compositionally biased region" description="Basic and acidic residues" evidence="5">
    <location>
        <begin position="819"/>
        <end position="831"/>
    </location>
</feature>
<dbReference type="InterPro" id="IPR003108">
    <property type="entry name" value="GAR_dom"/>
</dbReference>
<evidence type="ECO:0000256" key="1">
    <source>
        <dbReference type="ARBA" id="ARBA00004245"/>
    </source>
</evidence>
<protein>
    <recommendedName>
        <fullName evidence="6">GAR domain-containing protein</fullName>
    </recommendedName>
</protein>
<feature type="compositionally biased region" description="Polar residues" evidence="5">
    <location>
        <begin position="760"/>
        <end position="777"/>
    </location>
</feature>
<evidence type="ECO:0000259" key="6">
    <source>
        <dbReference type="PROSITE" id="PS51460"/>
    </source>
</evidence>
<feature type="compositionally biased region" description="Polar residues" evidence="5">
    <location>
        <begin position="727"/>
        <end position="748"/>
    </location>
</feature>
<dbReference type="GO" id="GO:0008017">
    <property type="term" value="F:microtubule binding"/>
    <property type="evidence" value="ECO:0007669"/>
    <property type="project" value="InterPro"/>
</dbReference>
<dbReference type="SUPFAM" id="SSF46966">
    <property type="entry name" value="Spectrin repeat"/>
    <property type="match status" value="3"/>
</dbReference>
<dbReference type="Gene3D" id="3.30.920.20">
    <property type="entry name" value="Gas2-like domain"/>
    <property type="match status" value="1"/>
</dbReference>
<feature type="non-terminal residue" evidence="7">
    <location>
        <position position="831"/>
    </location>
</feature>
<dbReference type="FunFam" id="1.20.58.60:FF:000001">
    <property type="entry name" value="Microtubule-actin cross-linking factor 1"/>
    <property type="match status" value="2"/>
</dbReference>
<dbReference type="PANTHER" id="PTHR11915">
    <property type="entry name" value="SPECTRIN/FILAMIN RELATED CYTOSKELETAL PROTEIN"/>
    <property type="match status" value="1"/>
</dbReference>
<dbReference type="CDD" id="cd00176">
    <property type="entry name" value="SPEC"/>
    <property type="match status" value="2"/>
</dbReference>
<feature type="domain" description="GAR" evidence="6">
    <location>
        <begin position="605"/>
        <end position="679"/>
    </location>
</feature>
<dbReference type="InterPro" id="IPR002017">
    <property type="entry name" value="Spectrin_repeat"/>
</dbReference>
<accession>A0AAU9XRD9</accession>
<keyword evidence="8" id="KW-1185">Reference proteome</keyword>
<dbReference type="SUPFAM" id="SSF143575">
    <property type="entry name" value="GAS2 domain-like"/>
    <property type="match status" value="1"/>
</dbReference>
<evidence type="ECO:0000256" key="4">
    <source>
        <dbReference type="ARBA" id="ARBA00023212"/>
    </source>
</evidence>
<evidence type="ECO:0000256" key="2">
    <source>
        <dbReference type="ARBA" id="ARBA00022490"/>
    </source>
</evidence>
<dbReference type="Pfam" id="PF00435">
    <property type="entry name" value="Spectrin"/>
    <property type="match status" value="4"/>
</dbReference>
<evidence type="ECO:0000313" key="8">
    <source>
        <dbReference type="Proteomes" id="UP001159428"/>
    </source>
</evidence>
<keyword evidence="4" id="KW-0206">Cytoskeleton</keyword>
<feature type="region of interest" description="Disordered" evidence="5">
    <location>
        <begin position="703"/>
        <end position="831"/>
    </location>
</feature>
<dbReference type="EMBL" id="CALNXJ010000058">
    <property type="protein sequence ID" value="CAH3155672.1"/>
    <property type="molecule type" value="Genomic_DNA"/>
</dbReference>
<dbReference type="GO" id="GO:0005856">
    <property type="term" value="C:cytoskeleton"/>
    <property type="evidence" value="ECO:0007669"/>
    <property type="project" value="UniProtKB-SubCell"/>
</dbReference>
<dbReference type="Pfam" id="PF02187">
    <property type="entry name" value="GAS2"/>
    <property type="match status" value="1"/>
</dbReference>
<evidence type="ECO:0000256" key="5">
    <source>
        <dbReference type="SAM" id="MobiDB-lite"/>
    </source>
</evidence>
<evidence type="ECO:0000313" key="7">
    <source>
        <dbReference type="EMBL" id="CAH3155672.1"/>
    </source>
</evidence>
<dbReference type="PROSITE" id="PS51460">
    <property type="entry name" value="GAR"/>
    <property type="match status" value="1"/>
</dbReference>
<feature type="compositionally biased region" description="Low complexity" evidence="5">
    <location>
        <begin position="778"/>
        <end position="813"/>
    </location>
</feature>
<name>A0AAU9XRD9_9CNID</name>
<proteinExistence type="predicted"/>
<organism evidence="7 8">
    <name type="scientific">Pocillopora meandrina</name>
    <dbReference type="NCBI Taxonomy" id="46732"/>
    <lineage>
        <taxon>Eukaryota</taxon>
        <taxon>Metazoa</taxon>
        <taxon>Cnidaria</taxon>
        <taxon>Anthozoa</taxon>
        <taxon>Hexacorallia</taxon>
        <taxon>Scleractinia</taxon>
        <taxon>Astrocoeniina</taxon>
        <taxon>Pocilloporidae</taxon>
        <taxon>Pocillopora</taxon>
    </lineage>
</organism>
<dbReference type="Gene3D" id="1.20.58.60">
    <property type="match status" value="4"/>
</dbReference>
<gene>
    <name evidence="7" type="ORF">PMEA_00028159</name>
</gene>
<sequence length="831" mass="94908">DLKEDIDAHRDPFKQLKVLAFKITDVCLQEDVTYIDDTIRDLDARWKELTGLSSGRKKDLDENYKLSHKFFKGAEELLNMLDAAERSLKDEEPIGVDPAHLRSQLKKHKEFQSMLGANQTSMDGIIKTGKVLMEKSPGDDAIIIEGKIADLKARWDAICALSVERQQKLEEALLFTGMFQDALQSLLDWLSAVEPSLSTETAVMGDPETVQILIDNHKTFQRELGRRQANYDSVMNTGRTMINENKVEDPHKLEERLDDLRMRWEAISALSNTKQDRLDNALVLAKEFDTAVKTELRILKDFEDTLRGLGPIADDLETIADQLSEHKVFHEDLMAEEVNVQSAIKKGQVIARFCHPSALPIIQQWIARLKKRWDEVRKWSVQRLTRLEEEQSKLTEEQSMMEELLQWIGEKEEILIEKENEPIPDDDYEQVMTLLEDHKGFQEEMAKKQPTYDRLTKSVKRRGSKLTLVTSPGSSFTRSGSTTLDKNHPALLHLSKRWQHLWLLSMERLRRLQEKLERIAIRRASAKFDFNEWKSRFNKWLRDSKSRVLDIFRRMDQGWFIVLCSERRHLTSRLSSSTGEYRRVPENLCNYNYWSDTYSFHQTKKPEKPKTEEQQIQSEIERLCRKCGVTFVKVAENKYRFGDSQKMRLVRILRSTVMVRVGGGWETLEEFLLKNEPSKATGRTNIELREQLSRPEGVTQTMGAFTSKRHSEQKSTVSGELRPPSGPTKQRSGTNLKGTAEKSPSTKRPSGVSRVRKSDSQTSLGSTGSLEDSSEGTSPRVSSGIPSSPSSTSSRGSPDRPGSAASKSATKSTGMARTGSRENVRGSRESL</sequence>
<keyword evidence="2" id="KW-0963">Cytoplasm</keyword>
<dbReference type="AlphaFoldDB" id="A0AAU9XRD9"/>
<dbReference type="InterPro" id="IPR018159">
    <property type="entry name" value="Spectrin/alpha-actinin"/>
</dbReference>
<dbReference type="SMART" id="SM00243">
    <property type="entry name" value="GAS2"/>
    <property type="match status" value="1"/>
</dbReference>
<dbReference type="Proteomes" id="UP001159428">
    <property type="component" value="Unassembled WGS sequence"/>
</dbReference>